<evidence type="ECO:0000259" key="6">
    <source>
        <dbReference type="Pfam" id="PF19047"/>
    </source>
</evidence>
<feature type="coiled-coil region" evidence="4">
    <location>
        <begin position="1122"/>
        <end position="1149"/>
    </location>
</feature>
<proteinExistence type="predicted"/>
<feature type="compositionally biased region" description="Polar residues" evidence="5">
    <location>
        <begin position="1325"/>
        <end position="1344"/>
    </location>
</feature>
<dbReference type="InterPro" id="IPR036872">
    <property type="entry name" value="CH_dom_sf"/>
</dbReference>
<protein>
    <submittedName>
        <fullName evidence="7">CSON014935 protein</fullName>
    </submittedName>
</protein>
<evidence type="ECO:0000256" key="4">
    <source>
        <dbReference type="SAM" id="Coils"/>
    </source>
</evidence>
<dbReference type="GO" id="GO:0031122">
    <property type="term" value="P:cytoplasmic microtubule organization"/>
    <property type="evidence" value="ECO:0007669"/>
    <property type="project" value="TreeGrafter"/>
</dbReference>
<dbReference type="GO" id="GO:0008017">
    <property type="term" value="F:microtubule binding"/>
    <property type="evidence" value="ECO:0007669"/>
    <property type="project" value="TreeGrafter"/>
</dbReference>
<organism evidence="7">
    <name type="scientific">Culicoides sonorensis</name>
    <name type="common">Biting midge</name>
    <dbReference type="NCBI Taxonomy" id="179676"/>
    <lineage>
        <taxon>Eukaryota</taxon>
        <taxon>Metazoa</taxon>
        <taxon>Ecdysozoa</taxon>
        <taxon>Arthropoda</taxon>
        <taxon>Hexapoda</taxon>
        <taxon>Insecta</taxon>
        <taxon>Pterygota</taxon>
        <taxon>Neoptera</taxon>
        <taxon>Endopterygota</taxon>
        <taxon>Diptera</taxon>
        <taxon>Nematocera</taxon>
        <taxon>Chironomoidea</taxon>
        <taxon>Ceratopogonidae</taxon>
        <taxon>Ceratopogoninae</taxon>
        <taxon>Culicoides</taxon>
        <taxon>Monoculicoides</taxon>
    </lineage>
</organism>
<dbReference type="GO" id="GO:0030705">
    <property type="term" value="P:cytoskeleton-dependent intracellular transport"/>
    <property type="evidence" value="ECO:0007669"/>
    <property type="project" value="InterPro"/>
</dbReference>
<dbReference type="Pfam" id="PF19047">
    <property type="entry name" value="HOOK_N"/>
    <property type="match status" value="1"/>
</dbReference>
<feature type="compositionally biased region" description="Low complexity" evidence="5">
    <location>
        <begin position="260"/>
        <end position="272"/>
    </location>
</feature>
<keyword evidence="2" id="KW-0963">Cytoplasm</keyword>
<dbReference type="Gene3D" id="1.10.418.10">
    <property type="entry name" value="Calponin-like domain"/>
    <property type="match status" value="1"/>
</dbReference>
<dbReference type="PANTHER" id="PTHR18947">
    <property type="entry name" value="HOOK PROTEINS"/>
    <property type="match status" value="1"/>
</dbReference>
<feature type="compositionally biased region" description="Polar residues" evidence="5">
    <location>
        <begin position="1362"/>
        <end position="1372"/>
    </location>
</feature>
<evidence type="ECO:0000313" key="7">
    <source>
        <dbReference type="EMBL" id="SSX27902.1"/>
    </source>
</evidence>
<dbReference type="VEuPathDB" id="VectorBase:CSON014935"/>
<feature type="domain" description="HOOK N-terminal" evidence="6">
    <location>
        <begin position="30"/>
        <end position="171"/>
    </location>
</feature>
<evidence type="ECO:0000256" key="5">
    <source>
        <dbReference type="SAM" id="MobiDB-lite"/>
    </source>
</evidence>
<feature type="compositionally biased region" description="Polar residues" evidence="5">
    <location>
        <begin position="1230"/>
        <end position="1240"/>
    </location>
</feature>
<dbReference type="GO" id="GO:0051959">
    <property type="term" value="F:dynein light intermediate chain binding"/>
    <property type="evidence" value="ECO:0007669"/>
    <property type="project" value="TreeGrafter"/>
</dbReference>
<dbReference type="EMBL" id="UFQT01000899">
    <property type="protein sequence ID" value="SSX27902.1"/>
    <property type="molecule type" value="Genomic_DNA"/>
</dbReference>
<comment type="subcellular location">
    <subcellularLocation>
        <location evidence="1">Cytoplasm</location>
    </subcellularLocation>
</comment>
<name>A0A336MC03_CULSO</name>
<accession>A0A336MC03</accession>
<feature type="compositionally biased region" description="Pro residues" evidence="5">
    <location>
        <begin position="1220"/>
        <end position="1229"/>
    </location>
</feature>
<feature type="coiled-coil region" evidence="4">
    <location>
        <begin position="856"/>
        <end position="890"/>
    </location>
</feature>
<evidence type="ECO:0000256" key="2">
    <source>
        <dbReference type="ARBA" id="ARBA00022490"/>
    </source>
</evidence>
<evidence type="ECO:0000256" key="1">
    <source>
        <dbReference type="ARBA" id="ARBA00004496"/>
    </source>
</evidence>
<feature type="region of interest" description="Disordered" evidence="5">
    <location>
        <begin position="461"/>
        <end position="481"/>
    </location>
</feature>
<dbReference type="SUPFAM" id="SSF116907">
    <property type="entry name" value="Hook domain"/>
    <property type="match status" value="1"/>
</dbReference>
<reference evidence="7" key="1">
    <citation type="submission" date="2018-07" db="EMBL/GenBank/DDBJ databases">
        <authorList>
            <person name="Quirk P.G."/>
            <person name="Krulwich T.A."/>
        </authorList>
    </citation>
    <scope>NUCLEOTIDE SEQUENCE</scope>
</reference>
<dbReference type="CDD" id="cd22223">
    <property type="entry name" value="HkD_HkRP"/>
    <property type="match status" value="1"/>
</dbReference>
<feature type="coiled-coil region" evidence="4">
    <location>
        <begin position="481"/>
        <end position="739"/>
    </location>
</feature>
<feature type="region of interest" description="Disordered" evidence="5">
    <location>
        <begin position="1176"/>
        <end position="1345"/>
    </location>
</feature>
<evidence type="ECO:0000256" key="3">
    <source>
        <dbReference type="ARBA" id="ARBA00023054"/>
    </source>
</evidence>
<feature type="region of interest" description="Disordered" evidence="5">
    <location>
        <begin position="254"/>
        <end position="275"/>
    </location>
</feature>
<feature type="compositionally biased region" description="Polar residues" evidence="5">
    <location>
        <begin position="471"/>
        <end position="481"/>
    </location>
</feature>
<gene>
    <name evidence="7" type="primary">CSON014935</name>
</gene>
<feature type="coiled-coil region" evidence="4">
    <location>
        <begin position="940"/>
        <end position="1082"/>
    </location>
</feature>
<feature type="compositionally biased region" description="Low complexity" evidence="5">
    <location>
        <begin position="1195"/>
        <end position="1206"/>
    </location>
</feature>
<keyword evidence="3 4" id="KW-0175">Coiled coil</keyword>
<feature type="compositionally biased region" description="Low complexity" evidence="5">
    <location>
        <begin position="1379"/>
        <end position="1389"/>
    </location>
</feature>
<dbReference type="GO" id="GO:0005813">
    <property type="term" value="C:centrosome"/>
    <property type="evidence" value="ECO:0007669"/>
    <property type="project" value="TreeGrafter"/>
</dbReference>
<feature type="region of interest" description="Disordered" evidence="5">
    <location>
        <begin position="1362"/>
        <end position="1397"/>
    </location>
</feature>
<sequence length="1410" mass="161711">MAEKNIVNNNSNTTNNHNKKEEIENFMSGALISWLESCLPRPEILTGYQSLFDGVIINSVCLQIDPEPQNHLVKTLGLEGSGLIQAKCRNFCSIVKNLKNLYEEELGQTVLMLPDCSILGREPETKQGLEQMKLLLTLLLGAAVQCPNKEIFIARIKELDLDTQVAIVELIKSVTDDQKLVLSQENFENLRPDIMCQHIVRLAKERDQYHSNWILSLNLDGDDQVTFFYQKSKFHLIIFFFIFKPNTTNRGKPAQLTAVSSNSSTTSQSSSSENNHLAVELADMKSKLRKVRQELEEKSEAFMEVKEDLEHKSAQYEKLRLESQEWYAEARKSAAYRDEVDVLRERADRVERLELDLQRMREKLADAEFYKSRVEELREDNRMLLETKEMLEEQLQKSRKRSEHVMSLESEMIKYKQKLNDLTLERDVDKSKLQDLLEENAQLQLTAKNLVSGHDLSLSAMSLDSEDGPTSGDNSLSEQLSSNAQSRVLKLELENRRLMAQLESYKETSFHESSNKILELEKDKKRLSLKLDQLQDNCNRLVQQNSELENVFKNALEENKKLQDALDAKQQNVDKYLQDRDVDRSKIADLEQQIETITKEKQRIQNLSESIQRRADDLTRSLEIKSKEVEELKTRVKEFDEIKTNLYESETKLNAAERESGTLAKEVAKLKENLEIKEKELDENVVKIESQAKEMQGLIKTLEETKELEEKIQNLEKFNQELESQHKVDEETITTLQKDLVSETLAKQKLQKGFDKLGLDEQEVDKQELSVETFVEKLVKNPDTFKTVREVMMNMGKSQLPSSTSSSSMCVLCHKQEIFTVEKDIEFTTDHIPVQNIPTVKPKGKIVVNLEMNEAYPQLKAENDHLQAINETLEGENARQKVEVATLQSQITSLSTQQVALQLANSQLAAEKDGLVKQLDMVKTNNTQLHQDHVSMMCLHEQLGSEYDALNKEKEILKVENRDLKTKNREMKDSNAAMEKIIQELRLELETMRQGNSNLSNLRAEHSRLKDDFRNLFSNSERFKVEYKNIQEQYRNLRNENGRLKLQNTELTGETNIQNERIRELECELTKANNQVEMLFQLNSSLDIDRKTLMEHVSQLLAQYHELLSHSLEDKQHYHDEEKNFNDKVNHLYRQKEKLEEKIMEHYRKLENCSPKKKTFGSSLVSKVRKAINRVPNRNPRSWIEDPRNSQSQFNLGSESGGNESDNSNEEPTNAAQNFEPPPPLPPPLSRNSQLRQSLQRKPIETPVSVNPLLRGGIRSSLQSSSSRDQSHRNSFPSIEPPDITGNSLGQPGTRRTVYLIDETQKLNETPGNGSVGGNNSPRNTSTPTSVIGEGTSSTQNPDAPNTFLMFNKISNITMQEPATSSNINNGNNEDKANNSDTSSKNGSKNNKKNDTKNRESAIWYEYGCV</sequence>
<dbReference type="GO" id="GO:0005737">
    <property type="term" value="C:cytoplasm"/>
    <property type="evidence" value="ECO:0007669"/>
    <property type="project" value="UniProtKB-SubCell"/>
</dbReference>
<feature type="compositionally biased region" description="Low complexity" evidence="5">
    <location>
        <begin position="1259"/>
        <end position="1268"/>
    </location>
</feature>
<dbReference type="InterPro" id="IPR043936">
    <property type="entry name" value="HOOK_N"/>
</dbReference>
<dbReference type="PANTHER" id="PTHR18947:SF28">
    <property type="entry name" value="GIRDIN, ISOFORM A"/>
    <property type="match status" value="1"/>
</dbReference>